<evidence type="ECO:0000313" key="2">
    <source>
        <dbReference type="Proteomes" id="UP000054815"/>
    </source>
</evidence>
<dbReference type="Proteomes" id="UP000054815">
    <property type="component" value="Unassembled WGS sequence"/>
</dbReference>
<sequence length="272" mass="30896">MSFAVKQPSDYDKKARKKGALRRQCITVGKSVDGQNGWIGGREETSAGRKASVYSFRLYTAPHWANWAYVLCGKQQMRREVEEAFIKIECKSGKYRALLLEFNTGMHHAIKGCCGRTNKPRAYKLKNKDSEQERRMHSNYEKTAPDLSNMLAQLLGGNFNMQYKNWDRVGRKTAALLRTLPCLFGLREAIAKGNFKNHVQLLSKMPAEIAKVFLEEIGSGNILCAAVEENGRCDSQGEYCKFIKKIFPKLLFIKPPARGPGMEKQQIIVDYM</sequence>
<evidence type="ECO:0000313" key="1">
    <source>
        <dbReference type="EMBL" id="KRX87735.1"/>
    </source>
</evidence>
<proteinExistence type="predicted"/>
<accession>A0A0V0XIX0</accession>
<name>A0A0V0XIX0_TRIPS</name>
<gene>
    <name evidence="1" type="ORF">T4E_7557</name>
</gene>
<reference evidence="1 2" key="1">
    <citation type="submission" date="2015-01" db="EMBL/GenBank/DDBJ databases">
        <title>Evolution of Trichinella species and genotypes.</title>
        <authorList>
            <person name="Korhonen P.K."/>
            <person name="Edoardo P."/>
            <person name="Giuseppe L.R."/>
            <person name="Gasser R.B."/>
        </authorList>
    </citation>
    <scope>NUCLEOTIDE SEQUENCE [LARGE SCALE GENOMIC DNA]</scope>
    <source>
        <strain evidence="1">ISS141</strain>
    </source>
</reference>
<dbReference type="EMBL" id="JYDU01000269">
    <property type="protein sequence ID" value="KRX87735.1"/>
    <property type="molecule type" value="Genomic_DNA"/>
</dbReference>
<organism evidence="1 2">
    <name type="scientific">Trichinella pseudospiralis</name>
    <name type="common">Parasitic roundworm</name>
    <dbReference type="NCBI Taxonomy" id="6337"/>
    <lineage>
        <taxon>Eukaryota</taxon>
        <taxon>Metazoa</taxon>
        <taxon>Ecdysozoa</taxon>
        <taxon>Nematoda</taxon>
        <taxon>Enoplea</taxon>
        <taxon>Dorylaimia</taxon>
        <taxon>Trichinellida</taxon>
        <taxon>Trichinellidae</taxon>
        <taxon>Trichinella</taxon>
    </lineage>
</organism>
<comment type="caution">
    <text evidence="1">The sequence shown here is derived from an EMBL/GenBank/DDBJ whole genome shotgun (WGS) entry which is preliminary data.</text>
</comment>
<dbReference type="AlphaFoldDB" id="A0A0V0XIX0"/>
<protein>
    <submittedName>
        <fullName evidence="1">Uncharacterized protein</fullName>
    </submittedName>
</protein>